<evidence type="ECO:0000313" key="8">
    <source>
        <dbReference type="EMBL" id="RED16148.1"/>
    </source>
</evidence>
<dbReference type="SUPFAM" id="SSF55811">
    <property type="entry name" value="Nudix"/>
    <property type="match status" value="1"/>
</dbReference>
<comment type="cofactor">
    <cofactor evidence="2">
        <name>Mg(2+)</name>
        <dbReference type="ChEBI" id="CHEBI:18420"/>
    </cofactor>
</comment>
<sequence length="201" mass="22366">MSLVTQLRTKLERSHELDLPISSSDVRGEEILARGAAVDAAVLIPVVDRPVPTVILTRRTDALPSHPGQVAFPGGKVDPGDENSIAAALREAEEEIALPRDRVELVGTTDLYLTGTGFHITPVIGVIPPDIRLVPEAGEVAAIFEVPFDHLFDVANYEEHELEWQGRMRRYFQMYWEEQRIWGVTAAIIMNLSHRLRAVEA</sequence>
<dbReference type="PANTHER" id="PTHR12992:SF11">
    <property type="entry name" value="MITOCHONDRIAL COENZYME A DIPHOSPHATASE NUDT8"/>
    <property type="match status" value="1"/>
</dbReference>
<dbReference type="Proteomes" id="UP000256310">
    <property type="component" value="Unassembled WGS sequence"/>
</dbReference>
<protein>
    <submittedName>
        <fullName evidence="8">8-oxo-dGTP pyrophosphatase MutT (NUDIX family)</fullName>
    </submittedName>
</protein>
<evidence type="ECO:0000313" key="9">
    <source>
        <dbReference type="Proteomes" id="UP000256310"/>
    </source>
</evidence>
<dbReference type="EMBL" id="QRDP01000004">
    <property type="protein sequence ID" value="RED16148.1"/>
    <property type="molecule type" value="Genomic_DNA"/>
</dbReference>
<name>A0A3D9FER4_9SPHN</name>
<feature type="domain" description="Nudix hydrolase" evidence="7">
    <location>
        <begin position="37"/>
        <end position="167"/>
    </location>
</feature>
<comment type="caution">
    <text evidence="8">The sequence shown here is derived from an EMBL/GenBank/DDBJ whole genome shotgun (WGS) entry which is preliminary data.</text>
</comment>
<accession>A0A3D9FER4</accession>
<evidence type="ECO:0000256" key="5">
    <source>
        <dbReference type="ARBA" id="ARBA00022842"/>
    </source>
</evidence>
<dbReference type="GO" id="GO:0010945">
    <property type="term" value="F:coenzyme A diphosphatase activity"/>
    <property type="evidence" value="ECO:0007669"/>
    <property type="project" value="InterPro"/>
</dbReference>
<reference evidence="8 9" key="1">
    <citation type="submission" date="2018-07" db="EMBL/GenBank/DDBJ databases">
        <title>Genomic Encyclopedia of Type Strains, Phase IV (KMG-IV): sequencing the most valuable type-strain genomes for metagenomic binning, comparative biology and taxonomic classification.</title>
        <authorList>
            <person name="Goeker M."/>
        </authorList>
    </citation>
    <scope>NUCLEOTIDE SEQUENCE [LARGE SCALE GENOMIC DNA]</scope>
    <source>
        <strain evidence="8 9">DSM 26725</strain>
    </source>
</reference>
<dbReference type="InterPro" id="IPR015797">
    <property type="entry name" value="NUDIX_hydrolase-like_dom_sf"/>
</dbReference>
<evidence type="ECO:0000259" key="7">
    <source>
        <dbReference type="PROSITE" id="PS51462"/>
    </source>
</evidence>
<dbReference type="Gene3D" id="3.90.79.10">
    <property type="entry name" value="Nucleoside Triphosphate Pyrophosphohydrolase"/>
    <property type="match status" value="1"/>
</dbReference>
<keyword evidence="4" id="KW-0378">Hydrolase</keyword>
<keyword evidence="9" id="KW-1185">Reference proteome</keyword>
<keyword evidence="6" id="KW-0464">Manganese</keyword>
<organism evidence="8 9">
    <name type="scientific">Parasphingopyxis lamellibrachiae</name>
    <dbReference type="NCBI Taxonomy" id="680125"/>
    <lineage>
        <taxon>Bacteria</taxon>
        <taxon>Pseudomonadati</taxon>
        <taxon>Pseudomonadota</taxon>
        <taxon>Alphaproteobacteria</taxon>
        <taxon>Sphingomonadales</taxon>
        <taxon>Sphingomonadaceae</taxon>
        <taxon>Parasphingopyxis</taxon>
    </lineage>
</organism>
<proteinExistence type="predicted"/>
<evidence type="ECO:0000256" key="6">
    <source>
        <dbReference type="ARBA" id="ARBA00023211"/>
    </source>
</evidence>
<dbReference type="InterPro" id="IPR045121">
    <property type="entry name" value="CoAse"/>
</dbReference>
<dbReference type="NCBIfam" id="NF007980">
    <property type="entry name" value="PRK10707.1"/>
    <property type="match status" value="1"/>
</dbReference>
<dbReference type="PANTHER" id="PTHR12992">
    <property type="entry name" value="NUDIX HYDROLASE"/>
    <property type="match status" value="1"/>
</dbReference>
<keyword evidence="5" id="KW-0460">Magnesium</keyword>
<comment type="cofactor">
    <cofactor evidence="1">
        <name>Mn(2+)</name>
        <dbReference type="ChEBI" id="CHEBI:29035"/>
    </cofactor>
</comment>
<dbReference type="InterPro" id="IPR000086">
    <property type="entry name" value="NUDIX_hydrolase_dom"/>
</dbReference>
<dbReference type="OrthoDB" id="9802805at2"/>
<dbReference type="Pfam" id="PF00293">
    <property type="entry name" value="NUDIX"/>
    <property type="match status" value="1"/>
</dbReference>
<evidence type="ECO:0000256" key="1">
    <source>
        <dbReference type="ARBA" id="ARBA00001936"/>
    </source>
</evidence>
<dbReference type="RefSeq" id="WP_116235587.1">
    <property type="nucleotide sequence ID" value="NZ_QRDP01000004.1"/>
</dbReference>
<evidence type="ECO:0000256" key="2">
    <source>
        <dbReference type="ARBA" id="ARBA00001946"/>
    </source>
</evidence>
<dbReference type="AlphaFoldDB" id="A0A3D9FER4"/>
<dbReference type="GO" id="GO:0046872">
    <property type="term" value="F:metal ion binding"/>
    <property type="evidence" value="ECO:0007669"/>
    <property type="project" value="UniProtKB-KW"/>
</dbReference>
<keyword evidence="3" id="KW-0479">Metal-binding</keyword>
<evidence type="ECO:0000256" key="3">
    <source>
        <dbReference type="ARBA" id="ARBA00022723"/>
    </source>
</evidence>
<dbReference type="CDD" id="cd03426">
    <property type="entry name" value="NUDIX_CoAse_Nudt7"/>
    <property type="match status" value="1"/>
</dbReference>
<gene>
    <name evidence="8" type="ORF">DFR46_1163</name>
</gene>
<dbReference type="PROSITE" id="PS51462">
    <property type="entry name" value="NUDIX"/>
    <property type="match status" value="1"/>
</dbReference>
<evidence type="ECO:0000256" key="4">
    <source>
        <dbReference type="ARBA" id="ARBA00022801"/>
    </source>
</evidence>